<accession>A0A6J4TTM4</accession>
<feature type="compositionally biased region" description="Basic residues" evidence="1">
    <location>
        <begin position="79"/>
        <end position="95"/>
    </location>
</feature>
<reference evidence="2" key="1">
    <citation type="submission" date="2020-02" db="EMBL/GenBank/DDBJ databases">
        <authorList>
            <person name="Meier V. D."/>
        </authorList>
    </citation>
    <scope>NUCLEOTIDE SEQUENCE</scope>
    <source>
        <strain evidence="2">AVDCRST_MAG79</strain>
    </source>
</reference>
<gene>
    <name evidence="2" type="ORF">AVDCRST_MAG79-990</name>
</gene>
<evidence type="ECO:0000313" key="2">
    <source>
        <dbReference type="EMBL" id="CAA9531795.1"/>
    </source>
</evidence>
<feature type="compositionally biased region" description="Low complexity" evidence="1">
    <location>
        <begin position="103"/>
        <end position="114"/>
    </location>
</feature>
<organism evidence="2">
    <name type="scientific">uncultured Thermoleophilia bacterium</name>
    <dbReference type="NCBI Taxonomy" id="1497501"/>
    <lineage>
        <taxon>Bacteria</taxon>
        <taxon>Bacillati</taxon>
        <taxon>Actinomycetota</taxon>
        <taxon>Thermoleophilia</taxon>
        <taxon>environmental samples</taxon>
    </lineage>
</organism>
<feature type="non-terminal residue" evidence="2">
    <location>
        <position position="114"/>
    </location>
</feature>
<name>A0A6J4TTM4_9ACTN</name>
<feature type="region of interest" description="Disordered" evidence="1">
    <location>
        <begin position="1"/>
        <end position="114"/>
    </location>
</feature>
<sequence length="114" mass="11800">DASGRRLAGRDAAPAGRRAARRRVGVVGRDGRAPRAAEPRPRLLAGRRLPGARRDGARGDAVGADVDEPLAPGGGPGRRGGRRRPDRPRDRRRPPGRAGHGGALPAAAHDLAAV</sequence>
<evidence type="ECO:0000256" key="1">
    <source>
        <dbReference type="SAM" id="MobiDB-lite"/>
    </source>
</evidence>
<protein>
    <submittedName>
        <fullName evidence="2">Uncharacterized protein</fullName>
    </submittedName>
</protein>
<feature type="non-terminal residue" evidence="2">
    <location>
        <position position="1"/>
    </location>
</feature>
<dbReference type="EMBL" id="CADCWC010000171">
    <property type="protein sequence ID" value="CAA9531795.1"/>
    <property type="molecule type" value="Genomic_DNA"/>
</dbReference>
<feature type="compositionally biased region" description="Basic and acidic residues" evidence="1">
    <location>
        <begin position="29"/>
        <end position="41"/>
    </location>
</feature>
<dbReference type="AlphaFoldDB" id="A0A6J4TTM4"/>
<proteinExistence type="predicted"/>